<accession>A0ACD1AC94</accession>
<reference evidence="1" key="1">
    <citation type="submission" date="2019-08" db="EMBL/GenBank/DDBJ databases">
        <title>Genome sequence of Clostridiales bacterium MT110.</title>
        <authorList>
            <person name="Cao J."/>
        </authorList>
    </citation>
    <scope>NUCLEOTIDE SEQUENCE</scope>
    <source>
        <strain evidence="1">MT110</strain>
    </source>
</reference>
<dbReference type="EMBL" id="CP042469">
    <property type="protein sequence ID" value="QOX63796.1"/>
    <property type="molecule type" value="Genomic_DNA"/>
</dbReference>
<keyword evidence="2" id="KW-1185">Reference proteome</keyword>
<proteinExistence type="predicted"/>
<evidence type="ECO:0000313" key="1">
    <source>
        <dbReference type="EMBL" id="QOX63796.1"/>
    </source>
</evidence>
<dbReference type="EC" id="5.1.1.7" evidence="1"/>
<name>A0ACD1AC94_9FIRM</name>
<keyword evidence="1" id="KW-0413">Isomerase</keyword>
<gene>
    <name evidence="1" type="ORF">FRZ06_10780</name>
</gene>
<dbReference type="Proteomes" id="UP000594014">
    <property type="component" value="Chromosome"/>
</dbReference>
<evidence type="ECO:0000313" key="2">
    <source>
        <dbReference type="Proteomes" id="UP000594014"/>
    </source>
</evidence>
<organism evidence="1 2">
    <name type="scientific">Anoxybacterium hadale</name>
    <dbReference type="NCBI Taxonomy" id="3408580"/>
    <lineage>
        <taxon>Bacteria</taxon>
        <taxon>Bacillati</taxon>
        <taxon>Bacillota</taxon>
        <taxon>Clostridia</taxon>
        <taxon>Peptostreptococcales</taxon>
        <taxon>Anaerovoracaceae</taxon>
        <taxon>Anoxybacterium</taxon>
    </lineage>
</organism>
<sequence length="274" mass="30294">MIEFTKMNGNGNNFLVLENFKRAYTNEELRNLAIQACNTKFSIGADGILVIEESEIAEFKMRLFNSNGTEGEMCGNGARCIAKYAFYSGMASEKMRFETLAGIVEGQILGNEVMISMGRVDLSSLTLENTIAYGDGIIQYTYLVVGVPHVVIISEKNCVESLEEMKRIGRYLDGNHEVFPEGTNVNFVQTLYDNMIQNTTYERGVEDITESCGTGSCASAVVASMLWGMKSPVLVKNLGGDNKVWMKFDSDQKYCDIQLAGAANFSAQIKMLDI</sequence>
<protein>
    <submittedName>
        <fullName evidence="1">Diaminopimelate epimerase</fullName>
        <ecNumber evidence="1">5.1.1.7</ecNumber>
    </submittedName>
</protein>